<dbReference type="EMBL" id="JQDR03001034">
    <property type="protein sequence ID" value="KAA0203701.1"/>
    <property type="molecule type" value="Genomic_DNA"/>
</dbReference>
<comment type="caution">
    <text evidence="4">The sequence shown here is derived from an EMBL/GenBank/DDBJ whole genome shotgun (WGS) entry which is preliminary data.</text>
</comment>
<dbReference type="Gene3D" id="2.30.30.40">
    <property type="entry name" value="SH3 Domains"/>
    <property type="match status" value="1"/>
</dbReference>
<protein>
    <recommendedName>
        <fullName evidence="3">SH3 domain-containing protein</fullName>
    </recommendedName>
</protein>
<proteinExistence type="predicted"/>
<dbReference type="Proteomes" id="UP000711488">
    <property type="component" value="Unassembled WGS sequence"/>
</dbReference>
<dbReference type="PROSITE" id="PS50002">
    <property type="entry name" value="SH3"/>
    <property type="match status" value="1"/>
</dbReference>
<reference evidence="4" key="1">
    <citation type="submission" date="2014-08" db="EMBL/GenBank/DDBJ databases">
        <authorList>
            <person name="Murali S."/>
            <person name="Richards S."/>
            <person name="Bandaranaike D."/>
            <person name="Bellair M."/>
            <person name="Blankenburg K."/>
            <person name="Chao H."/>
            <person name="Dinh H."/>
            <person name="Doddapaneni H."/>
            <person name="Dugan-Rocha S."/>
            <person name="Elkadiri S."/>
            <person name="Gnanaolivu R."/>
            <person name="Hughes D."/>
            <person name="Lee S."/>
            <person name="Li M."/>
            <person name="Ming W."/>
            <person name="Munidasa M."/>
            <person name="Muniz J."/>
            <person name="Nguyen L."/>
            <person name="Osuji N."/>
            <person name="Pu L.-L."/>
            <person name="Puazo M."/>
            <person name="Skinner E."/>
            <person name="Qu C."/>
            <person name="Quiroz J."/>
            <person name="Raj R."/>
            <person name="Weissenberger G."/>
            <person name="Xin Y."/>
            <person name="Zou X."/>
            <person name="Han Y."/>
            <person name="Worley K."/>
            <person name="Muzny D."/>
            <person name="Gibbs R."/>
        </authorList>
    </citation>
    <scope>NUCLEOTIDE SEQUENCE</scope>
    <source>
        <strain evidence="4">HAZT.00-mixed</strain>
        <tissue evidence="4">Whole organism</tissue>
    </source>
</reference>
<dbReference type="PANTHER" id="PTHR23122">
    <property type="entry name" value="MEMBRANE-ASSOCIATED GUANYLATE KINASE MAGUK"/>
    <property type="match status" value="1"/>
</dbReference>
<reference evidence="4" key="3">
    <citation type="submission" date="2019-06" db="EMBL/GenBank/DDBJ databases">
        <authorList>
            <person name="Poynton C."/>
            <person name="Hasenbein S."/>
            <person name="Benoit J.B."/>
            <person name="Sepulveda M.S."/>
            <person name="Poelchau M.F."/>
            <person name="Murali S.C."/>
            <person name="Chen S."/>
            <person name="Glastad K.M."/>
            <person name="Werren J.H."/>
            <person name="Vineis J.H."/>
            <person name="Bowen J.L."/>
            <person name="Friedrich M."/>
            <person name="Jones J."/>
            <person name="Robertson H.M."/>
            <person name="Feyereisen R."/>
            <person name="Mechler-Hickson A."/>
            <person name="Mathers N."/>
            <person name="Lee C.E."/>
            <person name="Colbourne J.K."/>
            <person name="Biales A."/>
            <person name="Johnston J.S."/>
            <person name="Wellborn G.A."/>
            <person name="Rosendale A.J."/>
            <person name="Cridge A.G."/>
            <person name="Munoz-Torres M.C."/>
            <person name="Bain P.A."/>
            <person name="Manny A.R."/>
            <person name="Major K.M."/>
            <person name="Lambert F.N."/>
            <person name="Vulpe C.D."/>
            <person name="Tuck P."/>
            <person name="Blalock B.J."/>
            <person name="Lin Y.-Y."/>
            <person name="Smith M.E."/>
            <person name="Ochoa-Acuna H."/>
            <person name="Chen M.-J.M."/>
            <person name="Childers C.P."/>
            <person name="Qu J."/>
            <person name="Dugan S."/>
            <person name="Lee S.L."/>
            <person name="Chao H."/>
            <person name="Dinh H."/>
            <person name="Han Y."/>
            <person name="Doddapaneni H."/>
            <person name="Worley K.C."/>
            <person name="Muzny D.M."/>
            <person name="Gibbs R.A."/>
            <person name="Richards S."/>
        </authorList>
    </citation>
    <scope>NUCLEOTIDE SEQUENCE</scope>
    <source>
        <strain evidence="4">HAZT.00-mixed</strain>
        <tissue evidence="4">Whole organism</tissue>
    </source>
</reference>
<accession>A0A6A0HEV0</accession>
<keyword evidence="1 2" id="KW-0728">SH3 domain</keyword>
<dbReference type="InterPro" id="IPR050716">
    <property type="entry name" value="MAGUK"/>
</dbReference>
<evidence type="ECO:0000313" key="4">
    <source>
        <dbReference type="EMBL" id="KAA0203701.1"/>
    </source>
</evidence>
<gene>
    <name evidence="4" type="ORF">HAZT_HAZT007205</name>
</gene>
<dbReference type="AlphaFoldDB" id="A0A6A0HEV0"/>
<feature type="domain" description="SH3" evidence="3">
    <location>
        <begin position="162"/>
        <end position="216"/>
    </location>
</feature>
<reference evidence="4" key="2">
    <citation type="journal article" date="2018" name="Environ. Sci. Technol.">
        <title>The Toxicogenome of Hyalella azteca: A Model for Sediment Ecotoxicology and Evolutionary Toxicology.</title>
        <authorList>
            <person name="Poynton H.C."/>
            <person name="Hasenbein S."/>
            <person name="Benoit J.B."/>
            <person name="Sepulveda M.S."/>
            <person name="Poelchau M.F."/>
            <person name="Hughes D.S.T."/>
            <person name="Murali S.C."/>
            <person name="Chen S."/>
            <person name="Glastad K.M."/>
            <person name="Goodisman M.A.D."/>
            <person name="Werren J.H."/>
            <person name="Vineis J.H."/>
            <person name="Bowen J.L."/>
            <person name="Friedrich M."/>
            <person name="Jones J."/>
            <person name="Robertson H.M."/>
            <person name="Feyereisen R."/>
            <person name="Mechler-Hickson A."/>
            <person name="Mathers N."/>
            <person name="Lee C.E."/>
            <person name="Colbourne J.K."/>
            <person name="Biales A."/>
            <person name="Johnston J.S."/>
            <person name="Wellborn G.A."/>
            <person name="Rosendale A.J."/>
            <person name="Cridge A.G."/>
            <person name="Munoz-Torres M.C."/>
            <person name="Bain P.A."/>
            <person name="Manny A.R."/>
            <person name="Major K.M."/>
            <person name="Lambert F.N."/>
            <person name="Vulpe C.D."/>
            <person name="Tuck P."/>
            <person name="Blalock B.J."/>
            <person name="Lin Y.Y."/>
            <person name="Smith M.E."/>
            <person name="Ochoa-Acuna H."/>
            <person name="Chen M.M."/>
            <person name="Childers C.P."/>
            <person name="Qu J."/>
            <person name="Dugan S."/>
            <person name="Lee S.L."/>
            <person name="Chao H."/>
            <person name="Dinh H."/>
            <person name="Han Y."/>
            <person name="Doddapaneni H."/>
            <person name="Worley K.C."/>
            <person name="Muzny D.M."/>
            <person name="Gibbs R.A."/>
            <person name="Richards S."/>
        </authorList>
    </citation>
    <scope>NUCLEOTIDE SEQUENCE</scope>
    <source>
        <strain evidence="4">HAZT.00-mixed</strain>
        <tissue evidence="4">Whole organism</tissue>
    </source>
</reference>
<dbReference type="InterPro" id="IPR001452">
    <property type="entry name" value="SH3_domain"/>
</dbReference>
<dbReference type="SUPFAM" id="SSF50044">
    <property type="entry name" value="SH3-domain"/>
    <property type="match status" value="1"/>
</dbReference>
<name>A0A6A0HEV0_HYAAZ</name>
<evidence type="ECO:0000256" key="2">
    <source>
        <dbReference type="PROSITE-ProRule" id="PRU00192"/>
    </source>
</evidence>
<evidence type="ECO:0000256" key="1">
    <source>
        <dbReference type="ARBA" id="ARBA00022443"/>
    </source>
</evidence>
<organism evidence="4">
    <name type="scientific">Hyalella azteca</name>
    <name type="common">Amphipod</name>
    <dbReference type="NCBI Taxonomy" id="294128"/>
    <lineage>
        <taxon>Eukaryota</taxon>
        <taxon>Metazoa</taxon>
        <taxon>Ecdysozoa</taxon>
        <taxon>Arthropoda</taxon>
        <taxon>Crustacea</taxon>
        <taxon>Multicrustacea</taxon>
        <taxon>Malacostraca</taxon>
        <taxon>Eumalacostraca</taxon>
        <taxon>Peracarida</taxon>
        <taxon>Amphipoda</taxon>
        <taxon>Senticaudata</taxon>
        <taxon>Talitrida</taxon>
        <taxon>Talitroidea</taxon>
        <taxon>Hyalellidae</taxon>
        <taxon>Hyalella</taxon>
    </lineage>
</organism>
<dbReference type="CDD" id="cd11862">
    <property type="entry name" value="SH3_MPP"/>
    <property type="match status" value="1"/>
</dbReference>
<evidence type="ECO:0000259" key="3">
    <source>
        <dbReference type="PROSITE" id="PS50002"/>
    </source>
</evidence>
<dbReference type="InterPro" id="IPR036028">
    <property type="entry name" value="SH3-like_dom_sf"/>
</dbReference>
<sequence length="216" mass="24419">MDTLKAMMPNSLAGVGYHKVDNEDPDVDTQDCTPTHDPSCFDSVLDAVPSLRSHYHYRPVQIDDNDDDEEEAIFNECNLTGGGRRVPLGATARYGRNLKHGTQKASRFISGVTKRMTVVGTKVRAVSWRENTQLFVRWLLMEAEGTITFKLVPAGSSAHLRESKVRVRAHFDYDPRQDKHIPCKEAGLSFSRGDILHIVAQDDPYWHVMMGVTHYY</sequence>